<sequence length="91" mass="10092">MPSHLFLSMLLSGLSCSISFRSICHFAVACDVVEYEFFCVFFYFNAGSIKCVVIKPPPPPPPPPQSTPRMNGDRFQGCPEGFGILTILYLL</sequence>
<evidence type="ECO:0000313" key="1">
    <source>
        <dbReference type="EMBL" id="KAH7910142.1"/>
    </source>
</evidence>
<keyword evidence="2" id="KW-1185">Reference proteome</keyword>
<comment type="caution">
    <text evidence="1">The sequence shown here is derived from an EMBL/GenBank/DDBJ whole genome shotgun (WGS) entry which is preliminary data.</text>
</comment>
<reference evidence="1" key="1">
    <citation type="journal article" date="2021" name="New Phytol.">
        <title>Evolutionary innovations through gain and loss of genes in the ectomycorrhizal Boletales.</title>
        <authorList>
            <person name="Wu G."/>
            <person name="Miyauchi S."/>
            <person name="Morin E."/>
            <person name="Kuo A."/>
            <person name="Drula E."/>
            <person name="Varga T."/>
            <person name="Kohler A."/>
            <person name="Feng B."/>
            <person name="Cao Y."/>
            <person name="Lipzen A."/>
            <person name="Daum C."/>
            <person name="Hundley H."/>
            <person name="Pangilinan J."/>
            <person name="Johnson J."/>
            <person name="Barry K."/>
            <person name="LaButti K."/>
            <person name="Ng V."/>
            <person name="Ahrendt S."/>
            <person name="Min B."/>
            <person name="Choi I.G."/>
            <person name="Park H."/>
            <person name="Plett J.M."/>
            <person name="Magnuson J."/>
            <person name="Spatafora J.W."/>
            <person name="Nagy L.G."/>
            <person name="Henrissat B."/>
            <person name="Grigoriev I.V."/>
            <person name="Yang Z.L."/>
            <person name="Xu J."/>
            <person name="Martin F.M."/>
        </authorList>
    </citation>
    <scope>NUCLEOTIDE SEQUENCE</scope>
    <source>
        <strain evidence="1">ATCC 28755</strain>
    </source>
</reference>
<proteinExistence type="predicted"/>
<accession>A0ACB8ABQ0</accession>
<gene>
    <name evidence="1" type="ORF">BJ138DRAFT_141831</name>
</gene>
<dbReference type="EMBL" id="MU267725">
    <property type="protein sequence ID" value="KAH7910142.1"/>
    <property type="molecule type" value="Genomic_DNA"/>
</dbReference>
<protein>
    <submittedName>
        <fullName evidence="1">Uncharacterized protein</fullName>
    </submittedName>
</protein>
<dbReference type="Proteomes" id="UP000790377">
    <property type="component" value="Unassembled WGS sequence"/>
</dbReference>
<evidence type="ECO:0000313" key="2">
    <source>
        <dbReference type="Proteomes" id="UP000790377"/>
    </source>
</evidence>
<organism evidence="1 2">
    <name type="scientific">Hygrophoropsis aurantiaca</name>
    <dbReference type="NCBI Taxonomy" id="72124"/>
    <lineage>
        <taxon>Eukaryota</taxon>
        <taxon>Fungi</taxon>
        <taxon>Dikarya</taxon>
        <taxon>Basidiomycota</taxon>
        <taxon>Agaricomycotina</taxon>
        <taxon>Agaricomycetes</taxon>
        <taxon>Agaricomycetidae</taxon>
        <taxon>Boletales</taxon>
        <taxon>Coniophorineae</taxon>
        <taxon>Hygrophoropsidaceae</taxon>
        <taxon>Hygrophoropsis</taxon>
    </lineage>
</organism>
<name>A0ACB8ABQ0_9AGAM</name>